<dbReference type="RefSeq" id="WP_039332494.1">
    <property type="nucleotide sequence ID" value="NZ_JTJJ01000053.1"/>
</dbReference>
<dbReference type="EMBL" id="JTJJ01000053">
    <property type="protein sequence ID" value="KHJ67301.1"/>
    <property type="molecule type" value="Genomic_DNA"/>
</dbReference>
<comment type="caution">
    <text evidence="2">The sequence shown here is derived from an EMBL/GenBank/DDBJ whole genome shotgun (WGS) entry which is preliminary data.</text>
</comment>
<protein>
    <recommendedName>
        <fullName evidence="4">Replication protein</fullName>
    </recommendedName>
</protein>
<sequence>MSLLLKVKPLVVSPLLACRIGLNEAIVLQQICYWLEDTPSGVEKAGRKWVYNTHEQWNEQFPFWSSDTVKRALNSLKRHELIHVEQWNKSKHDRTNFYAINYENPLLTDECNLPSSSSANSTSSNSAKTPPSMGGNLPSSIGAKRPVLTENTTENTTEITGKDSRQVSAKPDTLSDVRPDAAVSNPSKRQWGSEEDLICAKWIWSRISSMYEKAAEADGEVSKPKDPNWADWANEVRLMCSRDGRTHRQICELFSRVQRDPFWCRNVLSPSKLREKWDELSIKLSPAGGQRNVNDTASTDYEIPDGWKGA</sequence>
<evidence type="ECO:0008006" key="4">
    <source>
        <dbReference type="Google" id="ProtNLM"/>
    </source>
</evidence>
<reference evidence="2 3" key="1">
    <citation type="submission" date="2014-11" db="EMBL/GenBank/DDBJ databases">
        <title>Genome sequencing of Pantoea rodasii ND03.</title>
        <authorList>
            <person name="Muhamad Yunos N.Y."/>
            <person name="Chan K.-G."/>
        </authorList>
    </citation>
    <scope>NUCLEOTIDE SEQUENCE [LARGE SCALE GENOMIC DNA]</scope>
    <source>
        <strain evidence="2 3">ND03</strain>
    </source>
</reference>
<dbReference type="AlphaFoldDB" id="A0A0B1R6J6"/>
<name>A0A0B1R6J6_9GAMM</name>
<feature type="compositionally biased region" description="Low complexity" evidence="1">
    <location>
        <begin position="149"/>
        <end position="159"/>
    </location>
</feature>
<feature type="compositionally biased region" description="Low complexity" evidence="1">
    <location>
        <begin position="115"/>
        <end position="132"/>
    </location>
</feature>
<evidence type="ECO:0000313" key="3">
    <source>
        <dbReference type="Proteomes" id="UP000030853"/>
    </source>
</evidence>
<feature type="region of interest" description="Disordered" evidence="1">
    <location>
        <begin position="113"/>
        <end position="189"/>
    </location>
</feature>
<evidence type="ECO:0000256" key="1">
    <source>
        <dbReference type="SAM" id="MobiDB-lite"/>
    </source>
</evidence>
<proteinExistence type="predicted"/>
<evidence type="ECO:0000313" key="2">
    <source>
        <dbReference type="EMBL" id="KHJ67301.1"/>
    </source>
</evidence>
<organism evidence="2 3">
    <name type="scientific">Pantoea rodasii</name>
    <dbReference type="NCBI Taxonomy" id="1076549"/>
    <lineage>
        <taxon>Bacteria</taxon>
        <taxon>Pseudomonadati</taxon>
        <taxon>Pseudomonadota</taxon>
        <taxon>Gammaproteobacteria</taxon>
        <taxon>Enterobacterales</taxon>
        <taxon>Erwiniaceae</taxon>
        <taxon>Pantoea</taxon>
    </lineage>
</organism>
<gene>
    <name evidence="2" type="ORF">QU24_14825</name>
</gene>
<dbReference type="Proteomes" id="UP000030853">
    <property type="component" value="Unassembled WGS sequence"/>
</dbReference>
<accession>A0A0B1R6J6</accession>
<feature type="region of interest" description="Disordered" evidence="1">
    <location>
        <begin position="287"/>
        <end position="310"/>
    </location>
</feature>